<keyword evidence="3" id="KW-1185">Reference proteome</keyword>
<proteinExistence type="predicted"/>
<evidence type="ECO:0000259" key="1">
    <source>
        <dbReference type="Pfam" id="PF21861"/>
    </source>
</evidence>
<organism evidence="2 3">
    <name type="scientific">Virgibacillus alimentarius</name>
    <dbReference type="NCBI Taxonomy" id="698769"/>
    <lineage>
        <taxon>Bacteria</taxon>
        <taxon>Bacillati</taxon>
        <taxon>Bacillota</taxon>
        <taxon>Bacilli</taxon>
        <taxon>Bacillales</taxon>
        <taxon>Bacillaceae</taxon>
        <taxon>Virgibacillus</taxon>
    </lineage>
</organism>
<dbReference type="InterPro" id="IPR053923">
    <property type="entry name" value="RepB_C"/>
</dbReference>
<protein>
    <recommendedName>
        <fullName evidence="1">Replication protein RepB C-terminal domain-containing protein</fullName>
    </recommendedName>
</protein>
<dbReference type="Proteomes" id="UP001519294">
    <property type="component" value="Unassembled WGS sequence"/>
</dbReference>
<name>A0ABS4S8R1_9BACI</name>
<dbReference type="EMBL" id="JAGIKX010000015">
    <property type="protein sequence ID" value="MBP2257878.1"/>
    <property type="molecule type" value="Genomic_DNA"/>
</dbReference>
<feature type="domain" description="Replication protein RepB C-terminal" evidence="1">
    <location>
        <begin position="31"/>
        <end position="87"/>
    </location>
</feature>
<dbReference type="RefSeq" id="WP_390337289.1">
    <property type="nucleotide sequence ID" value="NZ_JAGIKX010000015.1"/>
</dbReference>
<dbReference type="Pfam" id="PF21861">
    <property type="entry name" value="RepB_C"/>
    <property type="match status" value="1"/>
</dbReference>
<comment type="caution">
    <text evidence="2">The sequence shown here is derived from an EMBL/GenBank/DDBJ whole genome shotgun (WGS) entry which is preliminary data.</text>
</comment>
<gene>
    <name evidence="2" type="ORF">J2Z81_001832</name>
</gene>
<evidence type="ECO:0000313" key="3">
    <source>
        <dbReference type="Proteomes" id="UP001519294"/>
    </source>
</evidence>
<sequence length="97" mass="11858">MHIWKYQYNKNDIVAHCGADLSQLLEVTKIERYTLIREMMKFVRDNNIIEMMDLLDYAMEERFTDWFPLLCDNSAYIMDSYIKSNRYRTEGNERNDR</sequence>
<evidence type="ECO:0000313" key="2">
    <source>
        <dbReference type="EMBL" id="MBP2257878.1"/>
    </source>
</evidence>
<reference evidence="2 3" key="1">
    <citation type="submission" date="2021-03" db="EMBL/GenBank/DDBJ databases">
        <title>Genomic Encyclopedia of Type Strains, Phase IV (KMG-IV): sequencing the most valuable type-strain genomes for metagenomic binning, comparative biology and taxonomic classification.</title>
        <authorList>
            <person name="Goeker M."/>
        </authorList>
    </citation>
    <scope>NUCLEOTIDE SEQUENCE [LARGE SCALE GENOMIC DNA]</scope>
    <source>
        <strain evidence="2 3">DSM 25790</strain>
    </source>
</reference>
<accession>A0ABS4S8R1</accession>